<evidence type="ECO:0000313" key="2">
    <source>
        <dbReference type="EMBL" id="KMZ79360.1"/>
    </source>
</evidence>
<protein>
    <recommendedName>
        <fullName evidence="4">Variable surface protein Vir35</fullName>
    </recommendedName>
</protein>
<dbReference type="Pfam" id="PF12420">
    <property type="entry name" value="DUF3671"/>
    <property type="match status" value="1"/>
</dbReference>
<dbReference type="InterPro" id="IPR022139">
    <property type="entry name" value="Fam-L/Fam-M-like_plasmodium"/>
</dbReference>
<reference evidence="2 3" key="1">
    <citation type="submission" date="2011-08" db="EMBL/GenBank/DDBJ databases">
        <title>The Genome Sequence of Plasmodium vivax India VII.</title>
        <authorList>
            <consortium name="The Broad Institute Genome Sequencing Platform"/>
            <consortium name="The Broad Institute Genome Sequencing Center for Infectious Disease"/>
            <person name="Neafsey D."/>
            <person name="Carlton J."/>
            <person name="Barnwell J."/>
            <person name="Collins W."/>
            <person name="Escalante A."/>
            <person name="Mullikin J."/>
            <person name="Saul A."/>
            <person name="Guigo R."/>
            <person name="Camara F."/>
            <person name="Young S.K."/>
            <person name="Zeng Q."/>
            <person name="Gargeya S."/>
            <person name="Fitzgerald M."/>
            <person name="Haas B."/>
            <person name="Abouelleil A."/>
            <person name="Alvarado L."/>
            <person name="Arachchi H.M."/>
            <person name="Berlin A."/>
            <person name="Brown A."/>
            <person name="Chapman S.B."/>
            <person name="Chen Z."/>
            <person name="Dunbar C."/>
            <person name="Freedman E."/>
            <person name="Gearin G."/>
            <person name="Gellesch M."/>
            <person name="Goldberg J."/>
            <person name="Griggs A."/>
            <person name="Gujja S."/>
            <person name="Heiman D."/>
            <person name="Howarth C."/>
            <person name="Larson L."/>
            <person name="Lui A."/>
            <person name="MacDonald P.J.P."/>
            <person name="Montmayeur A."/>
            <person name="Murphy C."/>
            <person name="Neiman D."/>
            <person name="Pearson M."/>
            <person name="Priest M."/>
            <person name="Roberts A."/>
            <person name="Saif S."/>
            <person name="Shea T."/>
            <person name="Shenoy N."/>
            <person name="Sisk P."/>
            <person name="Stolte C."/>
            <person name="Sykes S."/>
            <person name="Wortman J."/>
            <person name="Nusbaum C."/>
            <person name="Birren B."/>
        </authorList>
    </citation>
    <scope>NUCLEOTIDE SEQUENCE [LARGE SCALE GENOMIC DNA]</scope>
    <source>
        <strain evidence="2 3">India VII</strain>
    </source>
</reference>
<dbReference type="Proteomes" id="UP000053562">
    <property type="component" value="Unassembled WGS sequence"/>
</dbReference>
<keyword evidence="1" id="KW-1133">Transmembrane helix</keyword>
<gene>
    <name evidence="2" type="ORF">PVIIG_05991</name>
</gene>
<accession>A0A0J9S8U8</accession>
<name>A0A0J9S8U8_PLAVI</name>
<sequence length="233" mass="26909">MLDIVFKRSLAKHELKNRLYNTNLREELECYRNIKKKKNGEDTSAYVHVPRGISNKLDTYKKEYKDRYGKRKGLGKLDCYYENKIFKKIDSICELTNQMNNKNKSSKKNILGKYVICFILFALLPFLGLILPILLVGEQNAPSILPLTTAVCQKSGTGDTCDKNLIHVSEDTFNAILNLNWIISYSLLIVVVFTIVYTFIKVIKYEKFKANKGKMGVKEYCLFCKDVFNNKIS</sequence>
<keyword evidence="1" id="KW-0472">Membrane</keyword>
<keyword evidence="1" id="KW-0812">Transmembrane</keyword>
<evidence type="ECO:0000256" key="1">
    <source>
        <dbReference type="SAM" id="Phobius"/>
    </source>
</evidence>
<organism evidence="2 3">
    <name type="scientific">Plasmodium vivax India VII</name>
    <dbReference type="NCBI Taxonomy" id="1077284"/>
    <lineage>
        <taxon>Eukaryota</taxon>
        <taxon>Sar</taxon>
        <taxon>Alveolata</taxon>
        <taxon>Apicomplexa</taxon>
        <taxon>Aconoidasida</taxon>
        <taxon>Haemosporida</taxon>
        <taxon>Plasmodiidae</taxon>
        <taxon>Plasmodium</taxon>
        <taxon>Plasmodium (Plasmodium)</taxon>
    </lineage>
</organism>
<feature type="transmembrane region" description="Helical" evidence="1">
    <location>
        <begin position="181"/>
        <end position="200"/>
    </location>
</feature>
<proteinExistence type="predicted"/>
<feature type="transmembrane region" description="Helical" evidence="1">
    <location>
        <begin position="114"/>
        <end position="137"/>
    </location>
</feature>
<dbReference type="AlphaFoldDB" id="A0A0J9S8U8"/>
<evidence type="ECO:0000313" key="3">
    <source>
        <dbReference type="Proteomes" id="UP000053562"/>
    </source>
</evidence>
<dbReference type="EMBL" id="KQ234341">
    <property type="protein sequence ID" value="KMZ79360.1"/>
    <property type="molecule type" value="Genomic_DNA"/>
</dbReference>
<evidence type="ECO:0008006" key="4">
    <source>
        <dbReference type="Google" id="ProtNLM"/>
    </source>
</evidence>